<keyword evidence="2" id="KW-1185">Reference proteome</keyword>
<evidence type="ECO:0000313" key="1">
    <source>
        <dbReference type="EMBL" id="KAI5652313.1"/>
    </source>
</evidence>
<dbReference type="EMBL" id="CM044707">
    <property type="protein sequence ID" value="KAI5652313.1"/>
    <property type="molecule type" value="Genomic_DNA"/>
</dbReference>
<sequence length="176" mass="20177">MLMEVDKCLEEINFERPFGVASRIDEVALQLSQNSKDVSESVRISGIKTKKKTYKSSKWPKYALERATKRRRKVSNFDKNSGESVQSLLTQSSQHTHIAHIPYSNIFQLNASIISILKENPERATSKLKDLSLRLLQMEIDKDLWKVEVADVALNMDATLLHEDLVRMKFLSIVTN</sequence>
<reference evidence="2" key="1">
    <citation type="journal article" date="2023" name="Nat. Plants">
        <title>Single-cell RNA sequencing provides a high-resolution roadmap for understanding the multicellular compartmentation of specialized metabolism.</title>
        <authorList>
            <person name="Sun S."/>
            <person name="Shen X."/>
            <person name="Li Y."/>
            <person name="Li Y."/>
            <person name="Wang S."/>
            <person name="Li R."/>
            <person name="Zhang H."/>
            <person name="Shen G."/>
            <person name="Guo B."/>
            <person name="Wei J."/>
            <person name="Xu J."/>
            <person name="St-Pierre B."/>
            <person name="Chen S."/>
            <person name="Sun C."/>
        </authorList>
    </citation>
    <scope>NUCLEOTIDE SEQUENCE [LARGE SCALE GENOMIC DNA]</scope>
</reference>
<gene>
    <name evidence="1" type="ORF">M9H77_29500</name>
</gene>
<protein>
    <submittedName>
        <fullName evidence="1">Uncharacterized protein</fullName>
    </submittedName>
</protein>
<name>A0ACB9ZYU4_CATRO</name>
<dbReference type="Proteomes" id="UP001060085">
    <property type="component" value="Linkage Group LG07"/>
</dbReference>
<proteinExistence type="predicted"/>
<evidence type="ECO:0000313" key="2">
    <source>
        <dbReference type="Proteomes" id="UP001060085"/>
    </source>
</evidence>
<accession>A0ACB9ZYU4</accession>
<comment type="caution">
    <text evidence="1">The sequence shown here is derived from an EMBL/GenBank/DDBJ whole genome shotgun (WGS) entry which is preliminary data.</text>
</comment>
<organism evidence="1 2">
    <name type="scientific">Catharanthus roseus</name>
    <name type="common">Madagascar periwinkle</name>
    <name type="synonym">Vinca rosea</name>
    <dbReference type="NCBI Taxonomy" id="4058"/>
    <lineage>
        <taxon>Eukaryota</taxon>
        <taxon>Viridiplantae</taxon>
        <taxon>Streptophyta</taxon>
        <taxon>Embryophyta</taxon>
        <taxon>Tracheophyta</taxon>
        <taxon>Spermatophyta</taxon>
        <taxon>Magnoliopsida</taxon>
        <taxon>eudicotyledons</taxon>
        <taxon>Gunneridae</taxon>
        <taxon>Pentapetalae</taxon>
        <taxon>asterids</taxon>
        <taxon>lamiids</taxon>
        <taxon>Gentianales</taxon>
        <taxon>Apocynaceae</taxon>
        <taxon>Rauvolfioideae</taxon>
        <taxon>Vinceae</taxon>
        <taxon>Catharanthinae</taxon>
        <taxon>Catharanthus</taxon>
    </lineage>
</organism>